<feature type="domain" description="Hemerythrin-like" evidence="2">
    <location>
        <begin position="14"/>
        <end position="131"/>
    </location>
</feature>
<dbReference type="InterPro" id="IPR012312">
    <property type="entry name" value="Hemerythrin-like"/>
</dbReference>
<accession>W0UZQ3</accession>
<protein>
    <submittedName>
        <fullName evidence="3">Hemerythrin HHE cation binding domain protein</fullName>
    </submittedName>
</protein>
<evidence type="ECO:0000313" key="3">
    <source>
        <dbReference type="EMBL" id="CDG82049.1"/>
    </source>
</evidence>
<dbReference type="RefSeq" id="WP_038490124.1">
    <property type="nucleotide sequence ID" value="NZ_BCTH01000070.1"/>
</dbReference>
<dbReference type="AlphaFoldDB" id="W0UZQ3"/>
<name>W0UZQ3_9BURK</name>
<dbReference type="PANTHER" id="PTHR35585:SF1">
    <property type="entry name" value="HHE DOMAIN PROTEIN (AFU_ORTHOLOGUE AFUA_4G00730)"/>
    <property type="match status" value="1"/>
</dbReference>
<dbReference type="PANTHER" id="PTHR35585">
    <property type="entry name" value="HHE DOMAIN PROTEIN (AFU_ORTHOLOGUE AFUA_4G00730)"/>
    <property type="match status" value="1"/>
</dbReference>
<dbReference type="CDD" id="cd12108">
    <property type="entry name" value="Hr-like"/>
    <property type="match status" value="1"/>
</dbReference>
<dbReference type="HOGENOM" id="CLU_079417_6_0_4"/>
<evidence type="ECO:0000313" key="4">
    <source>
        <dbReference type="Proteomes" id="UP000027604"/>
    </source>
</evidence>
<dbReference type="OrthoDB" id="5512987at2"/>
<organism evidence="3 4">
    <name type="scientific">Janthinobacterium agaricidamnosum NBRC 102515 = DSM 9628</name>
    <dbReference type="NCBI Taxonomy" id="1349767"/>
    <lineage>
        <taxon>Bacteria</taxon>
        <taxon>Pseudomonadati</taxon>
        <taxon>Pseudomonadota</taxon>
        <taxon>Betaproteobacteria</taxon>
        <taxon>Burkholderiales</taxon>
        <taxon>Oxalobacteraceae</taxon>
        <taxon>Janthinobacterium</taxon>
    </lineage>
</organism>
<keyword evidence="4" id="KW-1185">Reference proteome</keyword>
<dbReference type="Proteomes" id="UP000027604">
    <property type="component" value="Chromosome I"/>
</dbReference>
<dbReference type="EMBL" id="HG322949">
    <property type="protein sequence ID" value="CDG82049.1"/>
    <property type="molecule type" value="Genomic_DNA"/>
</dbReference>
<feature type="region of interest" description="Disordered" evidence="1">
    <location>
        <begin position="153"/>
        <end position="181"/>
    </location>
</feature>
<evidence type="ECO:0000259" key="2">
    <source>
        <dbReference type="Pfam" id="PF01814"/>
    </source>
</evidence>
<dbReference type="Gene3D" id="1.20.120.520">
    <property type="entry name" value="nmb1532 protein domain like"/>
    <property type="match status" value="1"/>
</dbReference>
<dbReference type="eggNOG" id="COG5592">
    <property type="taxonomic scope" value="Bacteria"/>
</dbReference>
<reference evidence="3 4" key="1">
    <citation type="journal article" date="2015" name="Genome Announc.">
        <title>Genome Sequence of Mushroom Soft-Rot Pathogen Janthinobacterium agaricidamnosum.</title>
        <authorList>
            <person name="Graupner K."/>
            <person name="Lackner G."/>
            <person name="Hertweck C."/>
        </authorList>
    </citation>
    <scope>NUCLEOTIDE SEQUENCE [LARGE SCALE GENOMIC DNA]</scope>
    <source>
        <strain evidence="4">NBRC 102515 / DSM 9628</strain>
    </source>
</reference>
<dbReference type="PATRIC" id="fig|1349767.4.peg.3099"/>
<gene>
    <name evidence="3" type="ORF">GJA_1396</name>
</gene>
<dbReference type="Pfam" id="PF01814">
    <property type="entry name" value="Hemerythrin"/>
    <property type="match status" value="1"/>
</dbReference>
<proteinExistence type="predicted"/>
<evidence type="ECO:0000256" key="1">
    <source>
        <dbReference type="SAM" id="MobiDB-lite"/>
    </source>
</evidence>
<dbReference type="KEGG" id="jag:GJA_1396"/>
<sequence>MNTTKQTGTTASDAIALLTADHQKVRSLFRAFDDIKDDTEQSDLKAELVEQICFELTVHALVEEEIFYPAVRKAINDNALMDEAEAEHGNAKNLIKQLEEMEAGDRQLDATVNQLSQAIEHHVQEEEGDMFIRVKQTKLDTAQLGHQIQERKEAIENDFSGAPASAATSRGAPREPHPGRP</sequence>
<dbReference type="STRING" id="1349767.GJA_1396"/>
<feature type="compositionally biased region" description="Basic and acidic residues" evidence="1">
    <location>
        <begin position="172"/>
        <end position="181"/>
    </location>
</feature>